<feature type="non-terminal residue" evidence="1">
    <location>
        <position position="1"/>
    </location>
</feature>
<sequence>ELNRMVKFKYVHDEEDYSLHTYKIASNGFEYGTKELPGSSAIIGSNQITNLVGVEEIVAEPFAPTIIKPIQEVFPNFIIPVIYGSQGNNTFNSIDNAPRILYNNGRVNGNYDVPGQNGVPGGIKPDYLLFSHFNPSIPADDTSYDYNFGSCQLFPNVAPVTQPVNNLYNIYHAPYYNELYDVNTRIMTCKVYLNAADINTFDFRDKVMIKNKVYRVNKIDYKPNALSTVEFILLP</sequence>
<gene>
    <name evidence="1" type="ORF">S01H1_75836</name>
</gene>
<evidence type="ECO:0000313" key="1">
    <source>
        <dbReference type="EMBL" id="GAG51858.1"/>
    </source>
</evidence>
<proteinExistence type="predicted"/>
<accession>X0YU47</accession>
<dbReference type="AlphaFoldDB" id="X0YU47"/>
<comment type="caution">
    <text evidence="1">The sequence shown here is derived from an EMBL/GenBank/DDBJ whole genome shotgun (WGS) entry which is preliminary data.</text>
</comment>
<dbReference type="EMBL" id="BARS01050844">
    <property type="protein sequence ID" value="GAG51858.1"/>
    <property type="molecule type" value="Genomic_DNA"/>
</dbReference>
<reference evidence="1" key="1">
    <citation type="journal article" date="2014" name="Front. Microbiol.">
        <title>High frequency of phylogenetically diverse reductive dehalogenase-homologous genes in deep subseafloor sedimentary metagenomes.</title>
        <authorList>
            <person name="Kawai M."/>
            <person name="Futagami T."/>
            <person name="Toyoda A."/>
            <person name="Takaki Y."/>
            <person name="Nishi S."/>
            <person name="Hori S."/>
            <person name="Arai W."/>
            <person name="Tsubouchi T."/>
            <person name="Morono Y."/>
            <person name="Uchiyama I."/>
            <person name="Ito T."/>
            <person name="Fujiyama A."/>
            <person name="Inagaki F."/>
            <person name="Takami H."/>
        </authorList>
    </citation>
    <scope>NUCLEOTIDE SEQUENCE</scope>
    <source>
        <strain evidence="1">Expedition CK06-06</strain>
    </source>
</reference>
<name>X0YU47_9ZZZZ</name>
<organism evidence="1">
    <name type="scientific">marine sediment metagenome</name>
    <dbReference type="NCBI Taxonomy" id="412755"/>
    <lineage>
        <taxon>unclassified sequences</taxon>
        <taxon>metagenomes</taxon>
        <taxon>ecological metagenomes</taxon>
    </lineage>
</organism>
<protein>
    <submittedName>
        <fullName evidence="1">Uncharacterized protein</fullName>
    </submittedName>
</protein>